<dbReference type="AlphaFoldDB" id="A0A0N7ZD37"/>
<evidence type="ECO:0000256" key="1">
    <source>
        <dbReference type="SAM" id="Coils"/>
    </source>
</evidence>
<accession>A0A0N7ZD37</accession>
<name>A0A0N7ZD37_SCYOL</name>
<sequence length="125" mass="14017">MTIIYISCKFWAECSCDDRQPESSVYCRSVNMADSASESDSSSVTDGPTMQPPSMPPSPITREQWQKRIDCLQQQNRVLRAELETYKLRVKSLHEENRALRQASVNIVSVPGWPALPGRWVSGGG</sequence>
<evidence type="ECO:0000256" key="2">
    <source>
        <dbReference type="SAM" id="MobiDB-lite"/>
    </source>
</evidence>
<dbReference type="EMBL" id="GDRN01053550">
    <property type="protein sequence ID" value="JAI66160.1"/>
    <property type="molecule type" value="Transcribed_RNA"/>
</dbReference>
<protein>
    <submittedName>
        <fullName evidence="3">Uncharacterized protein</fullName>
    </submittedName>
</protein>
<keyword evidence="1" id="KW-0175">Coiled coil</keyword>
<feature type="region of interest" description="Disordered" evidence="2">
    <location>
        <begin position="35"/>
        <end position="62"/>
    </location>
</feature>
<reference evidence="3" key="1">
    <citation type="submission" date="2015-09" db="EMBL/GenBank/DDBJ databases">
        <title>Scylla olivacea transcriptome.</title>
        <authorList>
            <person name="Ikhwanuddin M."/>
        </authorList>
    </citation>
    <scope>NUCLEOTIDE SEQUENCE</scope>
</reference>
<dbReference type="PANTHER" id="PTHR15276">
    <property type="entry name" value="H4 D10S170 PROTEIN-RELATED"/>
    <property type="match status" value="1"/>
</dbReference>
<dbReference type="PANTHER" id="PTHR15276:SF0">
    <property type="entry name" value="COILED-COIL DOMAIN-CONTAINING PROTEIN 6"/>
    <property type="match status" value="1"/>
</dbReference>
<feature type="compositionally biased region" description="Pro residues" evidence="2">
    <location>
        <begin position="50"/>
        <end position="59"/>
    </location>
</feature>
<dbReference type="InterPro" id="IPR019152">
    <property type="entry name" value="DUF2046"/>
</dbReference>
<dbReference type="Pfam" id="PF09755">
    <property type="entry name" value="DUF2046"/>
    <property type="match status" value="1"/>
</dbReference>
<organism evidence="3">
    <name type="scientific">Scylla olivacea</name>
    <name type="common">Orange mud crab</name>
    <name type="synonym">Cancer olivacea</name>
    <dbReference type="NCBI Taxonomy" id="85551"/>
    <lineage>
        <taxon>Eukaryota</taxon>
        <taxon>Metazoa</taxon>
        <taxon>Ecdysozoa</taxon>
        <taxon>Arthropoda</taxon>
        <taxon>Crustacea</taxon>
        <taxon>Multicrustacea</taxon>
        <taxon>Malacostraca</taxon>
        <taxon>Eumalacostraca</taxon>
        <taxon>Eucarida</taxon>
        <taxon>Decapoda</taxon>
        <taxon>Pleocyemata</taxon>
        <taxon>Brachyura</taxon>
        <taxon>Eubrachyura</taxon>
        <taxon>Portunoidea</taxon>
        <taxon>Portunidae</taxon>
        <taxon>Portuninae</taxon>
        <taxon>Scylla</taxon>
    </lineage>
</organism>
<evidence type="ECO:0000313" key="3">
    <source>
        <dbReference type="EMBL" id="JAI66160.1"/>
    </source>
</evidence>
<feature type="coiled-coil region" evidence="1">
    <location>
        <begin position="62"/>
        <end position="103"/>
    </location>
</feature>
<proteinExistence type="predicted"/>